<dbReference type="GO" id="GO:0022857">
    <property type="term" value="F:transmembrane transporter activity"/>
    <property type="evidence" value="ECO:0007669"/>
    <property type="project" value="InterPro"/>
</dbReference>
<dbReference type="Gene3D" id="2.40.30.170">
    <property type="match status" value="1"/>
</dbReference>
<dbReference type="EMBL" id="CP031226">
    <property type="protein sequence ID" value="AXH59905.1"/>
    <property type="molecule type" value="Genomic_DNA"/>
</dbReference>
<evidence type="ECO:0000256" key="4">
    <source>
        <dbReference type="SAM" id="Coils"/>
    </source>
</evidence>
<dbReference type="Gene3D" id="1.10.287.470">
    <property type="entry name" value="Helix hairpin bin"/>
    <property type="match status" value="1"/>
</dbReference>
<dbReference type="AlphaFoldDB" id="A0AAD0PW78"/>
<evidence type="ECO:0000256" key="3">
    <source>
        <dbReference type="ARBA" id="ARBA00023054"/>
    </source>
</evidence>
<proteinExistence type="inferred from homology"/>
<evidence type="ECO:0000313" key="10">
    <source>
        <dbReference type="EMBL" id="AXH59905.1"/>
    </source>
</evidence>
<dbReference type="Proteomes" id="UP000006426">
    <property type="component" value="Plasmid pmppla107"/>
</dbReference>
<dbReference type="InterPro" id="IPR006143">
    <property type="entry name" value="RND_pump_MFP"/>
</dbReference>
<evidence type="ECO:0000259" key="7">
    <source>
        <dbReference type="Pfam" id="PF25917"/>
    </source>
</evidence>
<name>A0AAD0PW78_PSEAV</name>
<feature type="coiled-coil region" evidence="4">
    <location>
        <begin position="96"/>
        <end position="123"/>
    </location>
</feature>
<evidence type="ECO:0000256" key="1">
    <source>
        <dbReference type="ARBA" id="ARBA00004519"/>
    </source>
</evidence>
<dbReference type="Pfam" id="PF25876">
    <property type="entry name" value="HH_MFP_RND"/>
    <property type="match status" value="1"/>
</dbReference>
<comment type="similarity">
    <text evidence="2">Belongs to the membrane fusion protein (MFP) (TC 8.A.1) family.</text>
</comment>
<comment type="subcellular location">
    <subcellularLocation>
        <location evidence="1">Cell inner membrane</location>
        <topology evidence="1">Lipid-anchor</topology>
    </subcellularLocation>
</comment>
<keyword evidence="10" id="KW-0614">Plasmid</keyword>
<dbReference type="InterPro" id="IPR058625">
    <property type="entry name" value="MdtA-like_BSH"/>
</dbReference>
<evidence type="ECO:0000256" key="5">
    <source>
        <dbReference type="SAM" id="SignalP"/>
    </source>
</evidence>
<dbReference type="PROSITE" id="PS51257">
    <property type="entry name" value="PROKAR_LIPOPROTEIN"/>
    <property type="match status" value="1"/>
</dbReference>
<sequence>MRLQRTAFAFALSAAALLSGCDGTPASSQAHTQPAMKVSTEQVKLSDQRPQKTLLARAISPADIELKSKTTGLVERIHQVDGSYVKAGDLLFTIEGENLKLALDKAQAELQTQKASLVQLTREANRQANLLTNKAASQQDFDDAVSAKAVQQATVNAAIASVNLARKEYTDSLVKAPFSGLLGEAGIAQGDYVSPGSSLNTLTSIDPVWVSVGIAQTDFDKLYPAGSTGADVEVILENGEVVQGGKLDYVAPTVDSAFGSLTVRATVPNPEGLIKPGQFVTARLMGAPLNGVTKVPQKAVQISEAGPYVYVAKGGKAEIRQVDAQNWEANYWTITKGLNEGDAVITDNLLNMRAGASVEPNAQKAAE</sequence>
<dbReference type="InterPro" id="IPR058627">
    <property type="entry name" value="MdtA-like_C"/>
</dbReference>
<accession>A0AAD0PW78</accession>
<dbReference type="PANTHER" id="PTHR30158">
    <property type="entry name" value="ACRA/E-RELATED COMPONENT OF DRUG EFFLUX TRANSPORTER"/>
    <property type="match status" value="1"/>
</dbReference>
<gene>
    <name evidence="10" type="ORF">PLA107_032280</name>
</gene>
<dbReference type="GO" id="GO:0005886">
    <property type="term" value="C:plasma membrane"/>
    <property type="evidence" value="ECO:0007669"/>
    <property type="project" value="TreeGrafter"/>
</dbReference>
<dbReference type="Pfam" id="PF25967">
    <property type="entry name" value="RND-MFP_C"/>
    <property type="match status" value="1"/>
</dbReference>
<feature type="domain" description="Multidrug resistance protein MdtA-like beta-barrel" evidence="8">
    <location>
        <begin position="207"/>
        <end position="284"/>
    </location>
</feature>
<dbReference type="GO" id="GO:0046677">
    <property type="term" value="P:response to antibiotic"/>
    <property type="evidence" value="ECO:0007669"/>
    <property type="project" value="TreeGrafter"/>
</dbReference>
<dbReference type="Pfam" id="PF25917">
    <property type="entry name" value="BSH_RND"/>
    <property type="match status" value="1"/>
</dbReference>
<dbReference type="Gene3D" id="2.40.50.100">
    <property type="match status" value="1"/>
</dbReference>
<dbReference type="SUPFAM" id="SSF111369">
    <property type="entry name" value="HlyD-like secretion proteins"/>
    <property type="match status" value="1"/>
</dbReference>
<feature type="domain" description="Multidrug resistance protein MdtA-like alpha-helical hairpin" evidence="6">
    <location>
        <begin position="103"/>
        <end position="166"/>
    </location>
</feature>
<evidence type="ECO:0000313" key="11">
    <source>
        <dbReference type="Proteomes" id="UP000006426"/>
    </source>
</evidence>
<dbReference type="GO" id="GO:0030313">
    <property type="term" value="C:cell envelope"/>
    <property type="evidence" value="ECO:0007669"/>
    <property type="project" value="UniProtKB-SubCell"/>
</dbReference>
<evidence type="ECO:0000259" key="8">
    <source>
        <dbReference type="Pfam" id="PF25944"/>
    </source>
</evidence>
<organism evidence="10 11">
    <name type="scientific">Pseudomonas amygdali pv. lachrymans str. M301315</name>
    <dbReference type="NCBI Taxonomy" id="629260"/>
    <lineage>
        <taxon>Bacteria</taxon>
        <taxon>Pseudomonadati</taxon>
        <taxon>Pseudomonadota</taxon>
        <taxon>Gammaproteobacteria</taxon>
        <taxon>Pseudomonadales</taxon>
        <taxon>Pseudomonadaceae</taxon>
        <taxon>Pseudomonas</taxon>
        <taxon>Pseudomonas amygdali</taxon>
    </lineage>
</organism>
<dbReference type="InterPro" id="IPR058624">
    <property type="entry name" value="MdtA-like_HH"/>
</dbReference>
<evidence type="ECO:0000256" key="2">
    <source>
        <dbReference type="ARBA" id="ARBA00009477"/>
    </source>
</evidence>
<dbReference type="NCBIfam" id="TIGR01730">
    <property type="entry name" value="RND_mfp"/>
    <property type="match status" value="1"/>
</dbReference>
<protein>
    <submittedName>
        <fullName evidence="10">Efflux RND transporter periplasmic adaptor subunit</fullName>
    </submittedName>
</protein>
<dbReference type="InterPro" id="IPR058626">
    <property type="entry name" value="MdtA-like_b-barrel"/>
</dbReference>
<feature type="domain" description="Multidrug resistance protein MdtA-like barrel-sandwich hybrid" evidence="7">
    <location>
        <begin position="64"/>
        <end position="202"/>
    </location>
</feature>
<geneLocation type="plasmid" evidence="11">
    <name>pmppla107</name>
</geneLocation>
<feature type="chain" id="PRO_5042065869" evidence="5">
    <location>
        <begin position="21"/>
        <end position="367"/>
    </location>
</feature>
<feature type="domain" description="Multidrug resistance protein MdtA-like C-terminal permuted SH3" evidence="9">
    <location>
        <begin position="295"/>
        <end position="349"/>
    </location>
</feature>
<dbReference type="PANTHER" id="PTHR30158:SF24">
    <property type="entry name" value="HLYD FAMILY SECRETION PROTEIN"/>
    <property type="match status" value="1"/>
</dbReference>
<reference evidence="10 11" key="1">
    <citation type="journal article" date="2011" name="PLoS Pathog.">
        <title>Dynamic evolution of pathogenicity revealed by sequencing and comparative genomics of 19 Pseudomonas syringae isolates.</title>
        <authorList>
            <person name="Baltrus D.A."/>
            <person name="Nishimura M.T."/>
            <person name="Romanchuk A."/>
            <person name="Chang J.H."/>
            <person name="Mukhtar M.S."/>
            <person name="Cherkis K."/>
            <person name="Roach J."/>
            <person name="Grant S.R."/>
            <person name="Jones C.D."/>
            <person name="Dangl J.L."/>
        </authorList>
    </citation>
    <scope>NUCLEOTIDE SEQUENCE [LARGE SCALE GENOMIC DNA]</scope>
    <source>
        <strain evidence="10 11">M301315</strain>
    </source>
</reference>
<dbReference type="Gene3D" id="2.40.420.20">
    <property type="match status" value="1"/>
</dbReference>
<evidence type="ECO:0000259" key="9">
    <source>
        <dbReference type="Pfam" id="PF25967"/>
    </source>
</evidence>
<keyword evidence="5" id="KW-0732">Signal</keyword>
<keyword evidence="3 4" id="KW-0175">Coiled coil</keyword>
<dbReference type="Pfam" id="PF25944">
    <property type="entry name" value="Beta-barrel_RND"/>
    <property type="match status" value="1"/>
</dbReference>
<feature type="signal peptide" evidence="5">
    <location>
        <begin position="1"/>
        <end position="20"/>
    </location>
</feature>
<evidence type="ECO:0000259" key="6">
    <source>
        <dbReference type="Pfam" id="PF25876"/>
    </source>
</evidence>